<keyword evidence="2" id="KW-1185">Reference proteome</keyword>
<proteinExistence type="predicted"/>
<comment type="caution">
    <text evidence="1">The sequence shown here is derived from an EMBL/GenBank/DDBJ whole genome shotgun (WGS) entry which is preliminary data.</text>
</comment>
<sequence>MAHKQCMPPLAEEGIGMEKQIVENDPQNPGTDSSEIFPHFKTTAHSKGSGDADVLIKK</sequence>
<organism evidence="1 2">
    <name type="scientific">Actinomadura vinacea</name>
    <dbReference type="NCBI Taxonomy" id="115336"/>
    <lineage>
        <taxon>Bacteria</taxon>
        <taxon>Bacillati</taxon>
        <taxon>Actinomycetota</taxon>
        <taxon>Actinomycetes</taxon>
        <taxon>Streptosporangiales</taxon>
        <taxon>Thermomonosporaceae</taxon>
        <taxon>Actinomadura</taxon>
    </lineage>
</organism>
<dbReference type="EMBL" id="BAAARW010000001">
    <property type="protein sequence ID" value="GAA2398741.1"/>
    <property type="molecule type" value="Genomic_DNA"/>
</dbReference>
<reference evidence="2" key="1">
    <citation type="journal article" date="2019" name="Int. J. Syst. Evol. Microbiol.">
        <title>The Global Catalogue of Microorganisms (GCM) 10K type strain sequencing project: providing services to taxonomists for standard genome sequencing and annotation.</title>
        <authorList>
            <consortium name="The Broad Institute Genomics Platform"/>
            <consortium name="The Broad Institute Genome Sequencing Center for Infectious Disease"/>
            <person name="Wu L."/>
            <person name="Ma J."/>
        </authorList>
    </citation>
    <scope>NUCLEOTIDE SEQUENCE [LARGE SCALE GENOMIC DNA]</scope>
    <source>
        <strain evidence="2">JCM 3325</strain>
    </source>
</reference>
<protein>
    <submittedName>
        <fullName evidence="1">Uncharacterized protein</fullName>
    </submittedName>
</protein>
<dbReference type="Proteomes" id="UP001501231">
    <property type="component" value="Unassembled WGS sequence"/>
</dbReference>
<gene>
    <name evidence="1" type="ORF">GCM10010191_01890</name>
</gene>
<evidence type="ECO:0000313" key="1">
    <source>
        <dbReference type="EMBL" id="GAA2398741.1"/>
    </source>
</evidence>
<accession>A0ABP5VBD5</accession>
<evidence type="ECO:0000313" key="2">
    <source>
        <dbReference type="Proteomes" id="UP001501231"/>
    </source>
</evidence>
<name>A0ABP5VBD5_9ACTN</name>